<dbReference type="EMBL" id="LMWY01000029">
    <property type="protein sequence ID" value="KUO00010.1"/>
    <property type="molecule type" value="Genomic_DNA"/>
</dbReference>
<reference evidence="2 3" key="1">
    <citation type="submission" date="2015-10" db="EMBL/GenBank/DDBJ databases">
        <title>Draft genome sequence of Streptomyces caeruleatus NRRL B-24802, type strain for the species Streptomyces caeruleatus.</title>
        <authorList>
            <person name="Ruckert C."/>
            <person name="Winkler A."/>
            <person name="Kalinowski J."/>
            <person name="Kampfer P."/>
            <person name="Glaeser S."/>
        </authorList>
    </citation>
    <scope>NUCLEOTIDE SEQUENCE [LARGE SCALE GENOMIC DNA]</scope>
    <source>
        <strain evidence="2 3">NRRL B-24802</strain>
    </source>
</reference>
<protein>
    <submittedName>
        <fullName evidence="2">Uncharacterized protein</fullName>
    </submittedName>
</protein>
<evidence type="ECO:0000256" key="1">
    <source>
        <dbReference type="SAM" id="MobiDB-lite"/>
    </source>
</evidence>
<feature type="compositionally biased region" description="Basic and acidic residues" evidence="1">
    <location>
        <begin position="91"/>
        <end position="100"/>
    </location>
</feature>
<evidence type="ECO:0000313" key="3">
    <source>
        <dbReference type="Proteomes" id="UP000053429"/>
    </source>
</evidence>
<proteinExistence type="predicted"/>
<dbReference type="RefSeq" id="WP_062721208.1">
    <property type="nucleotide sequence ID" value="NZ_KQ948931.1"/>
</dbReference>
<evidence type="ECO:0000313" key="2">
    <source>
        <dbReference type="EMBL" id="KUO00010.1"/>
    </source>
</evidence>
<comment type="caution">
    <text evidence="2">The sequence shown here is derived from an EMBL/GenBank/DDBJ whole genome shotgun (WGS) entry which is preliminary data.</text>
</comment>
<dbReference type="STRING" id="661399.AQJ67_24375"/>
<organism evidence="2 3">
    <name type="scientific">Streptomyces caeruleatus</name>
    <dbReference type="NCBI Taxonomy" id="661399"/>
    <lineage>
        <taxon>Bacteria</taxon>
        <taxon>Bacillati</taxon>
        <taxon>Actinomycetota</taxon>
        <taxon>Actinomycetes</taxon>
        <taxon>Kitasatosporales</taxon>
        <taxon>Streptomycetaceae</taxon>
        <taxon>Streptomyces</taxon>
    </lineage>
</organism>
<sequence length="135" mass="15308">MKIGNHEVLSFHTIRQTGMRTALLHNGDEWVTAVIPKSFGPDPSEWWQGNYHGESYDTARQDFLEWSGLAAVPEEFVMRAQSLLDEWEADADPRTEYAERDQEDEEAATNSFEDRAIALLYDLAAATKSTAVKRS</sequence>
<name>A0A101TWN0_9ACTN</name>
<accession>A0A101TWN0</accession>
<dbReference type="Proteomes" id="UP000053429">
    <property type="component" value="Unassembled WGS sequence"/>
</dbReference>
<keyword evidence="3" id="KW-1185">Reference proteome</keyword>
<feature type="region of interest" description="Disordered" evidence="1">
    <location>
        <begin position="89"/>
        <end position="110"/>
    </location>
</feature>
<dbReference type="OrthoDB" id="4243303at2"/>
<gene>
    <name evidence="2" type="ORF">AQJ67_24375</name>
</gene>
<dbReference type="AlphaFoldDB" id="A0A101TWN0"/>